<proteinExistence type="predicted"/>
<feature type="transmembrane region" description="Helical" evidence="2">
    <location>
        <begin position="236"/>
        <end position="257"/>
    </location>
</feature>
<reference evidence="4" key="1">
    <citation type="submission" date="2023-06" db="EMBL/GenBank/DDBJ databases">
        <title>Genome-scale phylogeny and comparative genomics of the fungal order Sordariales.</title>
        <authorList>
            <consortium name="Lawrence Berkeley National Laboratory"/>
            <person name="Hensen N."/>
            <person name="Bonometti L."/>
            <person name="Westerberg I."/>
            <person name="Brannstrom I.O."/>
            <person name="Guillou S."/>
            <person name="Cros-Aarteil S."/>
            <person name="Calhoun S."/>
            <person name="Haridas S."/>
            <person name="Kuo A."/>
            <person name="Mondo S."/>
            <person name="Pangilinan J."/>
            <person name="Riley R."/>
            <person name="Labutti K."/>
            <person name="Andreopoulos B."/>
            <person name="Lipzen A."/>
            <person name="Chen C."/>
            <person name="Yanf M."/>
            <person name="Daum C."/>
            <person name="Ng V."/>
            <person name="Clum A."/>
            <person name="Steindorff A."/>
            <person name="Ohm R."/>
            <person name="Martin F."/>
            <person name="Silar P."/>
            <person name="Natvig D."/>
            <person name="Lalanne C."/>
            <person name="Gautier V."/>
            <person name="Ament-Velasquez S.L."/>
            <person name="Kruys A."/>
            <person name="Hutchinson M.I."/>
            <person name="Powell A.J."/>
            <person name="Barry K."/>
            <person name="Miller A.N."/>
            <person name="Grigoriev I.V."/>
            <person name="Debuchy R."/>
            <person name="Gladieux P."/>
            <person name="Thoren M.H."/>
            <person name="Johannesson H."/>
        </authorList>
    </citation>
    <scope>NUCLEOTIDE SEQUENCE</scope>
    <source>
        <strain evidence="4">SMH4607-1</strain>
    </source>
</reference>
<evidence type="ECO:0000256" key="3">
    <source>
        <dbReference type="SAM" id="SignalP"/>
    </source>
</evidence>
<feature type="compositionally biased region" description="Basic and acidic residues" evidence="1">
    <location>
        <begin position="337"/>
        <end position="349"/>
    </location>
</feature>
<keyword evidence="5" id="KW-1185">Reference proteome</keyword>
<organism evidence="4 5">
    <name type="scientific">Lasiosphaeris hirsuta</name>
    <dbReference type="NCBI Taxonomy" id="260670"/>
    <lineage>
        <taxon>Eukaryota</taxon>
        <taxon>Fungi</taxon>
        <taxon>Dikarya</taxon>
        <taxon>Ascomycota</taxon>
        <taxon>Pezizomycotina</taxon>
        <taxon>Sordariomycetes</taxon>
        <taxon>Sordariomycetidae</taxon>
        <taxon>Sordariales</taxon>
        <taxon>Lasiosphaeriaceae</taxon>
        <taxon>Lasiosphaeris</taxon>
    </lineage>
</organism>
<dbReference type="InterPro" id="IPR028000">
    <property type="entry name" value="Pma1"/>
</dbReference>
<accession>A0AA40A0Y2</accession>
<dbReference type="Pfam" id="PF14610">
    <property type="entry name" value="Psg1"/>
    <property type="match status" value="1"/>
</dbReference>
<dbReference type="AlphaFoldDB" id="A0AA40A0Y2"/>
<gene>
    <name evidence="4" type="ORF">B0H67DRAFT_556009</name>
</gene>
<name>A0AA40A0Y2_9PEZI</name>
<evidence type="ECO:0000256" key="2">
    <source>
        <dbReference type="SAM" id="Phobius"/>
    </source>
</evidence>
<evidence type="ECO:0000313" key="5">
    <source>
        <dbReference type="Proteomes" id="UP001172102"/>
    </source>
</evidence>
<keyword evidence="2" id="KW-0472">Membrane</keyword>
<keyword evidence="2" id="KW-1133">Transmembrane helix</keyword>
<sequence length="349" mass="36569">MGAKQSLRQLAVAALLRPALALPQGTEVVQLPPSPWVTVDTAGGAFTYTPRIFTNNGALTTQFPVPDSLTASATYTISPGGRASTYTGLAPVATATGTTSDAGSFLACQVYQGADAPFCQPQRGALLSPGQTYYVTWSSTYFVDPATLIEVQGTYENGEGFSSGMRVMASTGFYAWEIPADFLSSRGRSSLNVTLYLAQDDASTPAQNDITPVKGPTVFITDGHAPGARTHGPNPAVIAVPVVLAVAVLLLGGFCCWSWRRHGTVPVVGALGRKMQRRSSGYGVRKSHAERTGAAPGVGAGGLAGVAVVSSDKPNVGIQLTDRDSWSPTGTGNSRNVFREELQRQARDR</sequence>
<keyword evidence="3" id="KW-0732">Signal</keyword>
<dbReference type="Proteomes" id="UP001172102">
    <property type="component" value="Unassembled WGS sequence"/>
</dbReference>
<evidence type="ECO:0000256" key="1">
    <source>
        <dbReference type="SAM" id="MobiDB-lite"/>
    </source>
</evidence>
<feature type="chain" id="PRO_5041238292" evidence="3">
    <location>
        <begin position="22"/>
        <end position="349"/>
    </location>
</feature>
<keyword evidence="2" id="KW-0812">Transmembrane</keyword>
<feature type="signal peptide" evidence="3">
    <location>
        <begin position="1"/>
        <end position="21"/>
    </location>
</feature>
<feature type="region of interest" description="Disordered" evidence="1">
    <location>
        <begin position="317"/>
        <end position="349"/>
    </location>
</feature>
<protein>
    <submittedName>
        <fullName evidence="4">Uncharacterized protein</fullName>
    </submittedName>
</protein>
<comment type="caution">
    <text evidence="4">The sequence shown here is derived from an EMBL/GenBank/DDBJ whole genome shotgun (WGS) entry which is preliminary data.</text>
</comment>
<feature type="compositionally biased region" description="Polar residues" evidence="1">
    <location>
        <begin position="326"/>
        <end position="336"/>
    </location>
</feature>
<evidence type="ECO:0000313" key="4">
    <source>
        <dbReference type="EMBL" id="KAK0707281.1"/>
    </source>
</evidence>
<dbReference type="EMBL" id="JAUKUA010000006">
    <property type="protein sequence ID" value="KAK0707281.1"/>
    <property type="molecule type" value="Genomic_DNA"/>
</dbReference>